<reference evidence="1 2" key="1">
    <citation type="journal article" date="2019" name="ISME J.">
        <title>Candidatus Macondimonas diazotrophica, a novel gammaproteobacterial genus dominating crude-oil-contaminated coastal sediments.</title>
        <authorList>
            <person name="Karthikeyan S."/>
            <person name="Konstantinidis K."/>
        </authorList>
    </citation>
    <scope>NUCLEOTIDE SEQUENCE [LARGE SCALE GENOMIC DNA]</scope>
    <source>
        <strain evidence="1 2">KTK01</strain>
    </source>
</reference>
<evidence type="ECO:0000313" key="1">
    <source>
        <dbReference type="EMBL" id="TFZ81472.1"/>
    </source>
</evidence>
<proteinExistence type="predicted"/>
<organism evidence="1 2">
    <name type="scientific">Candidatus Macondimonas diazotrophica</name>
    <dbReference type="NCBI Taxonomy" id="2305248"/>
    <lineage>
        <taxon>Bacteria</taxon>
        <taxon>Pseudomonadati</taxon>
        <taxon>Pseudomonadota</taxon>
        <taxon>Gammaproteobacteria</taxon>
        <taxon>Chromatiales</taxon>
        <taxon>Ectothiorhodospiraceae</taxon>
        <taxon>Candidatus Macondimonas</taxon>
    </lineage>
</organism>
<sequence>MENNKAKALAFNRVVAKTRKIKELGIRYDMNVEEIDALVIKLATLKAKGENSYEDFVSGQEWYVNDLIRYNMMTAKERLEYEYTKAFGELAPEEDLLEYLEDLVGA</sequence>
<dbReference type="EMBL" id="SRIO01000022">
    <property type="protein sequence ID" value="TFZ81472.1"/>
    <property type="molecule type" value="Genomic_DNA"/>
</dbReference>
<evidence type="ECO:0000313" key="2">
    <source>
        <dbReference type="Proteomes" id="UP000297890"/>
    </source>
</evidence>
<name>A0A4Z0F682_9GAMM</name>
<keyword evidence="2" id="KW-1185">Reference proteome</keyword>
<dbReference type="AlphaFoldDB" id="A0A4Z0F682"/>
<gene>
    <name evidence="1" type="ORF">E4680_12390</name>
</gene>
<dbReference type="Proteomes" id="UP000297890">
    <property type="component" value="Unassembled WGS sequence"/>
</dbReference>
<protein>
    <submittedName>
        <fullName evidence="1">Uncharacterized protein</fullName>
    </submittedName>
</protein>
<dbReference type="RefSeq" id="WP_135282733.1">
    <property type="nucleotide sequence ID" value="NZ_SRIO01000022.1"/>
</dbReference>
<comment type="caution">
    <text evidence="1">The sequence shown here is derived from an EMBL/GenBank/DDBJ whole genome shotgun (WGS) entry which is preliminary data.</text>
</comment>
<accession>A0A4Z0F682</accession>